<name>A0A9P8LG30_9PEZI</name>
<evidence type="ECO:0000313" key="1">
    <source>
        <dbReference type="EMBL" id="KAH0563504.1"/>
    </source>
</evidence>
<accession>A0A9P8LG30</accession>
<dbReference type="AlphaFoldDB" id="A0A9P8LG30"/>
<comment type="caution">
    <text evidence="1">The sequence shown here is derived from an EMBL/GenBank/DDBJ whole genome shotgun (WGS) entry which is preliminary data.</text>
</comment>
<proteinExistence type="predicted"/>
<dbReference type="EMBL" id="JAGHQM010000193">
    <property type="protein sequence ID" value="KAH0563504.1"/>
    <property type="molecule type" value="Genomic_DNA"/>
</dbReference>
<sequence length="134" mass="14172">MADWISVPGNVIVSDADSPVVIANHADGAMVKPSGGNLKGVFHVSVPSAPNGSAKLKKLEVRHTHILSKTVGIKIVYGNSLMYDSQASPLNIASIDNLGIDGEPDRFAWDVAIEVEFSGQNSILLVSCVTLTFQ</sequence>
<evidence type="ECO:0000313" key="2">
    <source>
        <dbReference type="Proteomes" id="UP000750711"/>
    </source>
</evidence>
<keyword evidence="2" id="KW-1185">Reference proteome</keyword>
<dbReference type="Proteomes" id="UP000750711">
    <property type="component" value="Unassembled WGS sequence"/>
</dbReference>
<reference evidence="1" key="1">
    <citation type="submission" date="2021-03" db="EMBL/GenBank/DDBJ databases">
        <title>Comparative genomics and phylogenomic investigation of the class Geoglossomycetes provide insights into ecological specialization and systematics.</title>
        <authorList>
            <person name="Melie T."/>
            <person name="Pirro S."/>
            <person name="Miller A.N."/>
            <person name="Quandt A."/>
        </authorList>
    </citation>
    <scope>NUCLEOTIDE SEQUENCE</scope>
    <source>
        <strain evidence="1">CAQ_001_2017</strain>
    </source>
</reference>
<organism evidence="1 2">
    <name type="scientific">Trichoglossum hirsutum</name>
    <dbReference type="NCBI Taxonomy" id="265104"/>
    <lineage>
        <taxon>Eukaryota</taxon>
        <taxon>Fungi</taxon>
        <taxon>Dikarya</taxon>
        <taxon>Ascomycota</taxon>
        <taxon>Pezizomycotina</taxon>
        <taxon>Geoglossomycetes</taxon>
        <taxon>Geoglossales</taxon>
        <taxon>Geoglossaceae</taxon>
        <taxon>Trichoglossum</taxon>
    </lineage>
</organism>
<gene>
    <name evidence="1" type="ORF">GP486_001925</name>
</gene>
<protein>
    <submittedName>
        <fullName evidence="1">Uncharacterized protein</fullName>
    </submittedName>
</protein>